<evidence type="ECO:0000313" key="4">
    <source>
        <dbReference type="EMBL" id="CAG4998901.1"/>
    </source>
</evidence>
<dbReference type="PANTHER" id="PTHR14859:SF15">
    <property type="entry name" value="ENDONUCLEASE_EXONUCLEASE_PHOSPHATASE DOMAIN-CONTAINING PROTEIN"/>
    <property type="match status" value="1"/>
</dbReference>
<feature type="transmembrane region" description="Helical" evidence="2">
    <location>
        <begin position="76"/>
        <end position="93"/>
    </location>
</feature>
<evidence type="ECO:0000256" key="1">
    <source>
        <dbReference type="SAM" id="MobiDB-lite"/>
    </source>
</evidence>
<dbReference type="Gene3D" id="3.60.10.10">
    <property type="entry name" value="Endonuclease/exonuclease/phosphatase"/>
    <property type="match status" value="1"/>
</dbReference>
<dbReference type="GO" id="GO:0003824">
    <property type="term" value="F:catalytic activity"/>
    <property type="evidence" value="ECO:0007669"/>
    <property type="project" value="InterPro"/>
</dbReference>
<feature type="transmembrane region" description="Helical" evidence="2">
    <location>
        <begin position="6"/>
        <end position="24"/>
    </location>
</feature>
<protein>
    <recommendedName>
        <fullName evidence="3">Endonuclease/exonuclease/phosphatase domain-containing protein</fullName>
    </recommendedName>
</protein>
<dbReference type="InterPro" id="IPR036691">
    <property type="entry name" value="Endo/exonu/phosph_ase_sf"/>
</dbReference>
<dbReference type="Proteomes" id="UP000680038">
    <property type="component" value="Unassembled WGS sequence"/>
</dbReference>
<dbReference type="InterPro" id="IPR005135">
    <property type="entry name" value="Endo/exonuclease/phosphatase"/>
</dbReference>
<keyword evidence="2" id="KW-0812">Transmembrane</keyword>
<feature type="domain" description="Endonuclease/exonuclease/phosphatase" evidence="3">
    <location>
        <begin position="107"/>
        <end position="314"/>
    </location>
</feature>
<feature type="region of interest" description="Disordered" evidence="1">
    <location>
        <begin position="329"/>
        <end position="352"/>
    </location>
</feature>
<feature type="compositionally biased region" description="Basic and acidic residues" evidence="1">
    <location>
        <begin position="338"/>
        <end position="352"/>
    </location>
</feature>
<organism evidence="4 5">
    <name type="scientific">Dyadobacter helix</name>
    <dbReference type="NCBI Taxonomy" id="2822344"/>
    <lineage>
        <taxon>Bacteria</taxon>
        <taxon>Pseudomonadati</taxon>
        <taxon>Bacteroidota</taxon>
        <taxon>Cytophagia</taxon>
        <taxon>Cytophagales</taxon>
        <taxon>Spirosomataceae</taxon>
        <taxon>Dyadobacter</taxon>
    </lineage>
</organism>
<feature type="transmembrane region" description="Helical" evidence="2">
    <location>
        <begin position="44"/>
        <end position="70"/>
    </location>
</feature>
<keyword evidence="5" id="KW-1185">Reference proteome</keyword>
<dbReference type="RefSeq" id="WP_215238776.1">
    <property type="nucleotide sequence ID" value="NZ_CAJRAF010000002.1"/>
</dbReference>
<gene>
    <name evidence="4" type="ORF">DYBT9275_02104</name>
</gene>
<sequence>MNSVKIILEIIGACMIIFTLVPLIRHDYWIFRVFEYPRLQKLFVTLVILILFICLFPVFSGFGLLFISLLTANALYLFYQIYPFTFIAKKVLLNARENRPHSRVKILSANVFQDNRNTTGCLAVIKKYDPDIVLLLETDQFWYEETSSLQNDYAFQVTVPLENTYGMLLYSKLELTDTSVHYLVDKEIPSIEATVHLKSGEKISLHCVHPTPPVPGENLYSTERDKELLIVAKKVKEYKKPVVVVGDLNDVAWSYTTELFVKISGLLDPRIGRGFYNTFHAKYPFLRFPLDHVFCSTDFKLVRLERLPNFSSDHYPILIELQYEPQAELEQDEPVADSDEKQLAEEKINKPT</sequence>
<dbReference type="GO" id="GO:0016020">
    <property type="term" value="C:membrane"/>
    <property type="evidence" value="ECO:0007669"/>
    <property type="project" value="GOC"/>
</dbReference>
<name>A0A916NL42_9BACT</name>
<dbReference type="InterPro" id="IPR051916">
    <property type="entry name" value="GPI-anchor_lipid_remodeler"/>
</dbReference>
<dbReference type="Pfam" id="PF03372">
    <property type="entry name" value="Exo_endo_phos"/>
    <property type="match status" value="1"/>
</dbReference>
<comment type="caution">
    <text evidence="4">The sequence shown here is derived from an EMBL/GenBank/DDBJ whole genome shotgun (WGS) entry which is preliminary data.</text>
</comment>
<reference evidence="4" key="1">
    <citation type="submission" date="2021-04" db="EMBL/GenBank/DDBJ databases">
        <authorList>
            <person name="Rodrigo-Torres L."/>
            <person name="Arahal R. D."/>
            <person name="Lucena T."/>
        </authorList>
    </citation>
    <scope>NUCLEOTIDE SEQUENCE</scope>
    <source>
        <strain evidence="4">CECT 9275</strain>
    </source>
</reference>
<evidence type="ECO:0000256" key="2">
    <source>
        <dbReference type="SAM" id="Phobius"/>
    </source>
</evidence>
<evidence type="ECO:0000313" key="5">
    <source>
        <dbReference type="Proteomes" id="UP000680038"/>
    </source>
</evidence>
<keyword evidence="2" id="KW-0472">Membrane</keyword>
<accession>A0A916NL42</accession>
<dbReference type="EMBL" id="CAJRAF010000002">
    <property type="protein sequence ID" value="CAG4998901.1"/>
    <property type="molecule type" value="Genomic_DNA"/>
</dbReference>
<dbReference type="SUPFAM" id="SSF56219">
    <property type="entry name" value="DNase I-like"/>
    <property type="match status" value="1"/>
</dbReference>
<evidence type="ECO:0000259" key="3">
    <source>
        <dbReference type="Pfam" id="PF03372"/>
    </source>
</evidence>
<dbReference type="GO" id="GO:0006506">
    <property type="term" value="P:GPI anchor biosynthetic process"/>
    <property type="evidence" value="ECO:0007669"/>
    <property type="project" value="TreeGrafter"/>
</dbReference>
<dbReference type="PANTHER" id="PTHR14859">
    <property type="entry name" value="CALCOFLUOR WHITE HYPERSENSITIVE PROTEIN PRECURSOR"/>
    <property type="match status" value="1"/>
</dbReference>
<dbReference type="AlphaFoldDB" id="A0A916NL42"/>
<proteinExistence type="predicted"/>
<keyword evidence="2" id="KW-1133">Transmembrane helix</keyword>